<evidence type="ECO:0000259" key="14">
    <source>
        <dbReference type="PROSITE" id="PS50928"/>
    </source>
</evidence>
<dbReference type="PATRIC" id="fig|1514904.3.peg.1161"/>
<proteinExistence type="inferred from homology"/>
<evidence type="ECO:0000256" key="4">
    <source>
        <dbReference type="ARBA" id="ARBA00022448"/>
    </source>
</evidence>
<keyword evidence="5" id="KW-1003">Cell membrane</keyword>
<evidence type="ECO:0000313" key="15">
    <source>
        <dbReference type="EMBL" id="KPB00842.1"/>
    </source>
</evidence>
<protein>
    <recommendedName>
        <fullName evidence="12">Glutamate/aspartate import permease protein GltK</fullName>
    </recommendedName>
</protein>
<keyword evidence="6 13" id="KW-0812">Transmembrane</keyword>
<keyword evidence="7" id="KW-0029">Amino-acid transport</keyword>
<dbReference type="Pfam" id="PF00528">
    <property type="entry name" value="BPD_transp_1"/>
    <property type="match status" value="1"/>
</dbReference>
<evidence type="ECO:0000256" key="10">
    <source>
        <dbReference type="ARBA" id="ARBA00060298"/>
    </source>
</evidence>
<dbReference type="NCBIfam" id="TIGR01726">
    <property type="entry name" value="HEQRo_perm_3TM"/>
    <property type="match status" value="1"/>
</dbReference>
<evidence type="ECO:0000256" key="2">
    <source>
        <dbReference type="ARBA" id="ARBA00004429"/>
    </source>
</evidence>
<evidence type="ECO:0000256" key="3">
    <source>
        <dbReference type="ARBA" id="ARBA00010072"/>
    </source>
</evidence>
<organism evidence="15 16">
    <name type="scientific">Ahrensia marina</name>
    <dbReference type="NCBI Taxonomy" id="1514904"/>
    <lineage>
        <taxon>Bacteria</taxon>
        <taxon>Pseudomonadati</taxon>
        <taxon>Pseudomonadota</taxon>
        <taxon>Alphaproteobacteria</taxon>
        <taxon>Hyphomicrobiales</taxon>
        <taxon>Ahrensiaceae</taxon>
        <taxon>Ahrensia</taxon>
    </lineage>
</organism>
<dbReference type="EMBL" id="JXMU01000016">
    <property type="protein sequence ID" value="KPB00842.1"/>
    <property type="molecule type" value="Genomic_DNA"/>
</dbReference>
<keyword evidence="4 13" id="KW-0813">Transport</keyword>
<dbReference type="PANTHER" id="PTHR30614:SF20">
    <property type="entry name" value="GLUTAMINE TRANSPORT SYSTEM PERMEASE PROTEIN GLNP"/>
    <property type="match status" value="1"/>
</dbReference>
<comment type="function">
    <text evidence="1">Part of the binding-protein-dependent transport system for glutamine; probably responsible for the translocation of the substrate across the membrane.</text>
</comment>
<dbReference type="STRING" id="1514904.SU32_11590"/>
<gene>
    <name evidence="15" type="ORF">SU32_11590</name>
</gene>
<comment type="subcellular location">
    <subcellularLocation>
        <location evidence="2">Cell inner membrane</location>
        <topology evidence="2">Multi-pass membrane protein</topology>
    </subcellularLocation>
    <subcellularLocation>
        <location evidence="13">Cell membrane</location>
        <topology evidence="13">Multi-pass membrane protein</topology>
    </subcellularLocation>
</comment>
<feature type="domain" description="ABC transmembrane type-1" evidence="14">
    <location>
        <begin position="21"/>
        <end position="210"/>
    </location>
</feature>
<keyword evidence="9 13" id="KW-0472">Membrane</keyword>
<dbReference type="CDD" id="cd06261">
    <property type="entry name" value="TM_PBP2"/>
    <property type="match status" value="1"/>
</dbReference>
<dbReference type="InterPro" id="IPR010065">
    <property type="entry name" value="AA_ABC_transptr_permease_3TM"/>
</dbReference>
<name>A0A0N0E789_9HYPH</name>
<comment type="subunit">
    <text evidence="11">The complex is composed of two ATP-binding proteins (GltL), two transmembrane proteins (GltJ and GltK) and a solute-binding protein (GltI).</text>
</comment>
<dbReference type="GO" id="GO:0022857">
    <property type="term" value="F:transmembrane transporter activity"/>
    <property type="evidence" value="ECO:0007669"/>
    <property type="project" value="InterPro"/>
</dbReference>
<evidence type="ECO:0000256" key="6">
    <source>
        <dbReference type="ARBA" id="ARBA00022692"/>
    </source>
</evidence>
<dbReference type="Gene3D" id="1.10.3720.10">
    <property type="entry name" value="MetI-like"/>
    <property type="match status" value="1"/>
</dbReference>
<dbReference type="InterPro" id="IPR035906">
    <property type="entry name" value="MetI-like_sf"/>
</dbReference>
<keyword evidence="16" id="KW-1185">Reference proteome</keyword>
<comment type="similarity">
    <text evidence="3">Belongs to the binding-protein-dependent transport system permease family. HisMQ subfamily.</text>
</comment>
<dbReference type="InterPro" id="IPR000515">
    <property type="entry name" value="MetI-like"/>
</dbReference>
<keyword evidence="8 13" id="KW-1133">Transmembrane helix</keyword>
<dbReference type="PANTHER" id="PTHR30614">
    <property type="entry name" value="MEMBRANE COMPONENT OF AMINO ACID ABC TRANSPORTER"/>
    <property type="match status" value="1"/>
</dbReference>
<dbReference type="GO" id="GO:0043190">
    <property type="term" value="C:ATP-binding cassette (ABC) transporter complex"/>
    <property type="evidence" value="ECO:0007669"/>
    <property type="project" value="InterPro"/>
</dbReference>
<comment type="caution">
    <text evidence="15">The sequence shown here is derived from an EMBL/GenBank/DDBJ whole genome shotgun (WGS) entry which is preliminary data.</text>
</comment>
<sequence length="221" mass="24790">MDYQWDFSAVVTYWPVLLVGLKNTIILAAVCLVLGLFFGLFVGAARYSSNRLVNWPATAFVEVFRNTPVLVQIMWFYFAFPIISPIEVNAFTAATLGLTLNTVAFSSEIYRAGIQSISKGQWEAAKALGMTYTEQMRRIILPQAIRRMVPAFTNRAVELVKMTSLASVIAYGELMHQAKTISIIAFNPIEMYTSVAIIFFVLIAPLSLLVQRLEMKKRKSS</sequence>
<evidence type="ECO:0000256" key="7">
    <source>
        <dbReference type="ARBA" id="ARBA00022970"/>
    </source>
</evidence>
<feature type="transmembrane region" description="Helical" evidence="13">
    <location>
        <begin position="25"/>
        <end position="45"/>
    </location>
</feature>
<dbReference type="OrthoDB" id="9814550at2"/>
<dbReference type="RefSeq" id="WP_053999533.1">
    <property type="nucleotide sequence ID" value="NZ_JXMU01000016.1"/>
</dbReference>
<dbReference type="FunFam" id="1.10.3720.10:FF:000006">
    <property type="entry name" value="Glutamate/aspartate ABC transporter, permease protein GltK"/>
    <property type="match status" value="1"/>
</dbReference>
<reference evidence="15 16" key="1">
    <citation type="submission" date="2015-01" db="EMBL/GenBank/DDBJ databases">
        <title>Ahrensia donghaiensis sp. nov., a novel dimethylsulphoniopropionate-cleavage bacterium isolated from seawater and emended descriptions of the genus Ahrensia and Ahrensia kielensis.</title>
        <authorList>
            <person name="Liu J."/>
        </authorList>
    </citation>
    <scope>NUCLEOTIDE SEQUENCE [LARGE SCALE GENOMIC DNA]</scope>
    <source>
        <strain evidence="15 16">LZD062</strain>
    </source>
</reference>
<dbReference type="AlphaFoldDB" id="A0A0N0E789"/>
<evidence type="ECO:0000256" key="13">
    <source>
        <dbReference type="RuleBase" id="RU363032"/>
    </source>
</evidence>
<dbReference type="InterPro" id="IPR043429">
    <property type="entry name" value="ArtM/GltK/GlnP/TcyL/YhdX-like"/>
</dbReference>
<accession>A0A0N0E789</accession>
<evidence type="ECO:0000256" key="9">
    <source>
        <dbReference type="ARBA" id="ARBA00023136"/>
    </source>
</evidence>
<evidence type="ECO:0000256" key="8">
    <source>
        <dbReference type="ARBA" id="ARBA00022989"/>
    </source>
</evidence>
<evidence type="ECO:0000256" key="12">
    <source>
        <dbReference type="ARBA" id="ARBA00073645"/>
    </source>
</evidence>
<evidence type="ECO:0000313" key="16">
    <source>
        <dbReference type="Proteomes" id="UP000038011"/>
    </source>
</evidence>
<feature type="transmembrane region" description="Helical" evidence="13">
    <location>
        <begin position="191"/>
        <end position="210"/>
    </location>
</feature>
<evidence type="ECO:0000256" key="11">
    <source>
        <dbReference type="ARBA" id="ARBA00062718"/>
    </source>
</evidence>
<comment type="function">
    <text evidence="10">Part of the ABC transporter complex GltIJKL involved in glutamate and aspartate uptake. Probably responsible for the translocation of the substrate across the membrane.</text>
</comment>
<dbReference type="PROSITE" id="PS50928">
    <property type="entry name" value="ABC_TM1"/>
    <property type="match status" value="1"/>
</dbReference>
<dbReference type="GO" id="GO:0006865">
    <property type="term" value="P:amino acid transport"/>
    <property type="evidence" value="ECO:0007669"/>
    <property type="project" value="UniProtKB-KW"/>
</dbReference>
<evidence type="ECO:0000256" key="5">
    <source>
        <dbReference type="ARBA" id="ARBA00022475"/>
    </source>
</evidence>
<dbReference type="SUPFAM" id="SSF161098">
    <property type="entry name" value="MetI-like"/>
    <property type="match status" value="1"/>
</dbReference>
<evidence type="ECO:0000256" key="1">
    <source>
        <dbReference type="ARBA" id="ARBA00003159"/>
    </source>
</evidence>
<dbReference type="Proteomes" id="UP000038011">
    <property type="component" value="Unassembled WGS sequence"/>
</dbReference>